<protein>
    <submittedName>
        <fullName evidence="1">Uncharacterized protein</fullName>
    </submittedName>
</protein>
<name>A0A0F3IMR8_9PROT</name>
<dbReference type="EMBL" id="LAJY01000774">
    <property type="protein sequence ID" value="KJV08035.1"/>
    <property type="molecule type" value="Genomic_DNA"/>
</dbReference>
<sequence>MFPDRKDIEIPLNIKEAIERQFANFLLFYDENDKFLVALKAGYRVWPPNDVHKLGNCTDLLIAKRLPASSLLD</sequence>
<dbReference type="Proteomes" id="UP000033774">
    <property type="component" value="Unassembled WGS sequence"/>
</dbReference>
<evidence type="ECO:0000313" key="2">
    <source>
        <dbReference type="Proteomes" id="UP000033774"/>
    </source>
</evidence>
<gene>
    <name evidence="1" type="ORF">VZ95_19700</name>
</gene>
<proteinExistence type="predicted"/>
<reference evidence="1 2" key="1">
    <citation type="submission" date="2015-03" db="EMBL/GenBank/DDBJ databases">
        <title>Draft genome sequence of Elstera litoralis.</title>
        <authorList>
            <person name="Rahalkar M.C."/>
            <person name="Dhakephalkar P.K."/>
            <person name="Pore S.D."/>
            <person name="Arora P."/>
            <person name="Kapse N.G."/>
            <person name="Pandit P.S."/>
        </authorList>
    </citation>
    <scope>NUCLEOTIDE SEQUENCE [LARGE SCALE GENOMIC DNA]</scope>
    <source>
        <strain evidence="1 2">Dia-1</strain>
    </source>
</reference>
<evidence type="ECO:0000313" key="1">
    <source>
        <dbReference type="EMBL" id="KJV08035.1"/>
    </source>
</evidence>
<dbReference type="AlphaFoldDB" id="A0A0F3IMR8"/>
<comment type="caution">
    <text evidence="1">The sequence shown here is derived from an EMBL/GenBank/DDBJ whole genome shotgun (WGS) entry which is preliminary data.</text>
</comment>
<organism evidence="1 2">
    <name type="scientific">Elstera litoralis</name>
    <dbReference type="NCBI Taxonomy" id="552518"/>
    <lineage>
        <taxon>Bacteria</taxon>
        <taxon>Pseudomonadati</taxon>
        <taxon>Pseudomonadota</taxon>
        <taxon>Alphaproteobacteria</taxon>
        <taxon>Rhodospirillales</taxon>
        <taxon>Rhodospirillaceae</taxon>
        <taxon>Elstera</taxon>
    </lineage>
</organism>
<accession>A0A0F3IMR8</accession>
<keyword evidence="2" id="KW-1185">Reference proteome</keyword>